<keyword evidence="5" id="KW-1185">Reference proteome</keyword>
<dbReference type="WBParaSite" id="scf7180000422822.g9681">
    <property type="protein sequence ID" value="scf7180000422822.g9681"/>
    <property type="gene ID" value="scf7180000422822.g9681"/>
</dbReference>
<proteinExistence type="predicted"/>
<organism evidence="5 6">
    <name type="scientific">Meloidogyne floridensis</name>
    <dbReference type="NCBI Taxonomy" id="298350"/>
    <lineage>
        <taxon>Eukaryota</taxon>
        <taxon>Metazoa</taxon>
        <taxon>Ecdysozoa</taxon>
        <taxon>Nematoda</taxon>
        <taxon>Chromadorea</taxon>
        <taxon>Rhabditida</taxon>
        <taxon>Tylenchina</taxon>
        <taxon>Tylenchomorpha</taxon>
        <taxon>Tylenchoidea</taxon>
        <taxon>Meloidogynidae</taxon>
        <taxon>Meloidogyninae</taxon>
        <taxon>Meloidogyne</taxon>
    </lineage>
</organism>
<evidence type="ECO:0000313" key="6">
    <source>
        <dbReference type="WBParaSite" id="scf7180000422822.g9681"/>
    </source>
</evidence>
<evidence type="ECO:0000256" key="1">
    <source>
        <dbReference type="ARBA" id="ARBA00023015"/>
    </source>
</evidence>
<accession>A0A915P5K0</accession>
<sequence length="271" mass="30121">MPKPISSTEFYEESAQFCQVTHRVAKFFLVQKLICIGIFKSLPVFSKLDVKDQLIIFQYVAHPVSLLGVYFASYKLGSRTMIGKDGFYPMAAFAYQFNIPKLSESARNILSKEFSYYSKMLLNYSHNKLGIDAGTKKYAECFHLITASFIGAKNLSLLITYLEAFYKRPLESFLELRVGEAIHFAAFVSKLKQLNCDSETDTFSNDSRELGEASVKTAELLGINKSGTEGGVDSGVTVVIFSGSSWVVKGTNENLSSKAQALVKKALNLLK</sequence>
<dbReference type="AlphaFoldDB" id="A0A915P5K0"/>
<evidence type="ECO:0000256" key="2">
    <source>
        <dbReference type="ARBA" id="ARBA00023163"/>
    </source>
</evidence>
<keyword evidence="1" id="KW-0805">Transcription regulation</keyword>
<evidence type="ECO:0000259" key="4">
    <source>
        <dbReference type="Pfam" id="PF00104"/>
    </source>
</evidence>
<evidence type="ECO:0000313" key="5">
    <source>
        <dbReference type="Proteomes" id="UP000887560"/>
    </source>
</evidence>
<dbReference type="InterPro" id="IPR000536">
    <property type="entry name" value="Nucl_hrmn_rcpt_lig-bd"/>
</dbReference>
<dbReference type="SUPFAM" id="SSF48508">
    <property type="entry name" value="Nuclear receptor ligand-binding domain"/>
    <property type="match status" value="1"/>
</dbReference>
<dbReference type="Proteomes" id="UP000887560">
    <property type="component" value="Unplaced"/>
</dbReference>
<protein>
    <submittedName>
        <fullName evidence="6">RNase III domain-containing protein</fullName>
    </submittedName>
</protein>
<dbReference type="Pfam" id="PF00104">
    <property type="entry name" value="Hormone_recep"/>
    <property type="match status" value="1"/>
</dbReference>
<dbReference type="InterPro" id="IPR035500">
    <property type="entry name" value="NHR-like_dom_sf"/>
</dbReference>
<name>A0A915P5K0_9BILA</name>
<keyword evidence="3" id="KW-0675">Receptor</keyword>
<reference evidence="6" key="1">
    <citation type="submission" date="2022-11" db="UniProtKB">
        <authorList>
            <consortium name="WormBaseParasite"/>
        </authorList>
    </citation>
    <scope>IDENTIFICATION</scope>
</reference>
<feature type="domain" description="NR LBD" evidence="4">
    <location>
        <begin position="26"/>
        <end position="90"/>
    </location>
</feature>
<dbReference type="Gene3D" id="1.10.565.10">
    <property type="entry name" value="Retinoid X Receptor"/>
    <property type="match status" value="1"/>
</dbReference>
<keyword evidence="2" id="KW-0804">Transcription</keyword>
<evidence type="ECO:0000256" key="3">
    <source>
        <dbReference type="ARBA" id="ARBA00023170"/>
    </source>
</evidence>